<comment type="cofactor">
    <cofactor evidence="1">
        <name>pantetheine 4'-phosphate</name>
        <dbReference type="ChEBI" id="CHEBI:47942"/>
    </cofactor>
</comment>
<dbReference type="InterPro" id="IPR036736">
    <property type="entry name" value="ACP-like_sf"/>
</dbReference>
<dbReference type="InterPro" id="IPR016035">
    <property type="entry name" value="Acyl_Trfase/lysoPLipase"/>
</dbReference>
<dbReference type="Gene3D" id="3.30.70.3290">
    <property type="match status" value="1"/>
</dbReference>
<comment type="pathway">
    <text evidence="2">Antibiotic biosynthesis.</text>
</comment>
<dbReference type="InterPro" id="IPR049900">
    <property type="entry name" value="PKS_mFAS_DH"/>
</dbReference>
<dbReference type="InterPro" id="IPR036291">
    <property type="entry name" value="NAD(P)-bd_dom_sf"/>
</dbReference>
<dbReference type="InterPro" id="IPR016039">
    <property type="entry name" value="Thiolase-like"/>
</dbReference>
<dbReference type="InterPro" id="IPR055123">
    <property type="entry name" value="SpnB-like_Rossmann"/>
</dbReference>
<dbReference type="Pfam" id="PF16197">
    <property type="entry name" value="KAsynt_C_assoc"/>
    <property type="match status" value="1"/>
</dbReference>
<dbReference type="InterPro" id="IPR006162">
    <property type="entry name" value="Ppantetheine_attach_site"/>
</dbReference>
<evidence type="ECO:0000256" key="3">
    <source>
        <dbReference type="ARBA" id="ARBA00022450"/>
    </source>
</evidence>
<dbReference type="InterPro" id="IPR001227">
    <property type="entry name" value="Ac_transferase_dom_sf"/>
</dbReference>
<dbReference type="SMART" id="SM00825">
    <property type="entry name" value="PKS_KS"/>
    <property type="match status" value="1"/>
</dbReference>
<keyword evidence="8" id="KW-0012">Acyltransferase</keyword>
<keyword evidence="6" id="KW-0045">Antibiotic biosynthesis</keyword>
<evidence type="ECO:0000259" key="13">
    <source>
        <dbReference type="PROSITE" id="PS52019"/>
    </source>
</evidence>
<dbReference type="SMART" id="SM00822">
    <property type="entry name" value="PKS_KR"/>
    <property type="match status" value="1"/>
</dbReference>
<dbReference type="CDD" id="cd08956">
    <property type="entry name" value="KR_3_FAS_SDR_x"/>
    <property type="match status" value="1"/>
</dbReference>
<accession>A0ABY8AK03</accession>
<dbReference type="InterPro" id="IPR014031">
    <property type="entry name" value="Ketoacyl_synth_C"/>
</dbReference>
<dbReference type="Pfam" id="PF22953">
    <property type="entry name" value="SpnB_Rossmann"/>
    <property type="match status" value="1"/>
</dbReference>
<dbReference type="EMBL" id="CP095749">
    <property type="protein sequence ID" value="WEB45355.1"/>
    <property type="molecule type" value="Genomic_DNA"/>
</dbReference>
<dbReference type="Gene3D" id="3.40.50.720">
    <property type="entry name" value="NAD(P)-binding Rossmann-like Domain"/>
    <property type="match status" value="1"/>
</dbReference>
<gene>
    <name evidence="14" type="ORF">MOV08_42760</name>
</gene>
<dbReference type="SUPFAM" id="SSF51735">
    <property type="entry name" value="NAD(P)-binding Rossmann-fold domains"/>
    <property type="match status" value="2"/>
</dbReference>
<feature type="domain" description="PKS/mFAS DH" evidence="13">
    <location>
        <begin position="909"/>
        <end position="1211"/>
    </location>
</feature>
<dbReference type="PROSITE" id="PS50075">
    <property type="entry name" value="CARRIER"/>
    <property type="match status" value="1"/>
</dbReference>
<dbReference type="InterPro" id="IPR020841">
    <property type="entry name" value="PKS_Beta-ketoAc_synthase_dom"/>
</dbReference>
<evidence type="ECO:0000313" key="14">
    <source>
        <dbReference type="EMBL" id="WEB45355.1"/>
    </source>
</evidence>
<keyword evidence="15" id="KW-1185">Reference proteome</keyword>
<dbReference type="InterPro" id="IPR020807">
    <property type="entry name" value="PKS_DH"/>
</dbReference>
<dbReference type="InterPro" id="IPR050091">
    <property type="entry name" value="PKS_NRPS_Biosynth_Enz"/>
</dbReference>
<keyword evidence="5" id="KW-0808">Transferase</keyword>
<dbReference type="Proteomes" id="UP001218629">
    <property type="component" value="Chromosome"/>
</dbReference>
<dbReference type="PANTHER" id="PTHR43775:SF51">
    <property type="entry name" value="INACTIVE PHENOLPHTHIOCEROL SYNTHESIS POLYKETIDE SYNTHASE TYPE I PKS1-RELATED"/>
    <property type="match status" value="1"/>
</dbReference>
<dbReference type="InterPro" id="IPR015083">
    <property type="entry name" value="NorB/c/GfsB-D-like_docking"/>
</dbReference>
<dbReference type="PROSITE" id="PS00606">
    <property type="entry name" value="KS3_1"/>
    <property type="match status" value="1"/>
</dbReference>
<dbReference type="InterPro" id="IPR049551">
    <property type="entry name" value="PKS_DH_C"/>
</dbReference>
<dbReference type="CDD" id="cd00833">
    <property type="entry name" value="PKS"/>
    <property type="match status" value="1"/>
</dbReference>
<dbReference type="Gene3D" id="3.10.129.110">
    <property type="entry name" value="Polyketide synthase dehydratase"/>
    <property type="match status" value="1"/>
</dbReference>
<keyword evidence="7" id="KW-0511">Multifunctional enzyme</keyword>
<dbReference type="InterPro" id="IPR013968">
    <property type="entry name" value="PKS_KR"/>
</dbReference>
<evidence type="ECO:0000256" key="7">
    <source>
        <dbReference type="ARBA" id="ARBA00023268"/>
    </source>
</evidence>
<dbReference type="InterPro" id="IPR009081">
    <property type="entry name" value="PP-bd_ACP"/>
</dbReference>
<dbReference type="Pfam" id="PF08990">
    <property type="entry name" value="Docking"/>
    <property type="match status" value="1"/>
</dbReference>
<keyword evidence="4" id="KW-0597">Phosphoprotein</keyword>
<dbReference type="Gene3D" id="1.10.1200.10">
    <property type="entry name" value="ACP-like"/>
    <property type="match status" value="1"/>
</dbReference>
<protein>
    <submittedName>
        <fullName evidence="14">SDR family NAD(P)-dependent oxidoreductase</fullName>
    </submittedName>
</protein>
<evidence type="ECO:0000256" key="9">
    <source>
        <dbReference type="PROSITE-ProRule" id="PRU01363"/>
    </source>
</evidence>
<dbReference type="PROSITE" id="PS52004">
    <property type="entry name" value="KS3_2"/>
    <property type="match status" value="1"/>
</dbReference>
<dbReference type="InterPro" id="IPR018201">
    <property type="entry name" value="Ketoacyl_synth_AS"/>
</dbReference>
<keyword evidence="3" id="KW-0596">Phosphopantetheine</keyword>
<dbReference type="SUPFAM" id="SSF47336">
    <property type="entry name" value="ACP-like"/>
    <property type="match status" value="1"/>
</dbReference>
<feature type="region of interest" description="N-terminal hotdog fold" evidence="9">
    <location>
        <begin position="909"/>
        <end position="1033"/>
    </location>
</feature>
<dbReference type="SMART" id="SM00826">
    <property type="entry name" value="PKS_DH"/>
    <property type="match status" value="1"/>
</dbReference>
<evidence type="ECO:0000256" key="5">
    <source>
        <dbReference type="ARBA" id="ARBA00022679"/>
    </source>
</evidence>
<evidence type="ECO:0000256" key="6">
    <source>
        <dbReference type="ARBA" id="ARBA00023194"/>
    </source>
</evidence>
<feature type="region of interest" description="Disordered" evidence="10">
    <location>
        <begin position="1017"/>
        <end position="1070"/>
    </location>
</feature>
<dbReference type="Gene3D" id="3.40.47.10">
    <property type="match status" value="1"/>
</dbReference>
<dbReference type="InterPro" id="IPR049552">
    <property type="entry name" value="PKS_DH_N"/>
</dbReference>
<dbReference type="SUPFAM" id="SSF53901">
    <property type="entry name" value="Thiolase-like"/>
    <property type="match status" value="1"/>
</dbReference>
<dbReference type="Gene3D" id="3.40.366.10">
    <property type="entry name" value="Malonyl-Coenzyme A Acyl Carrier Protein, domain 2"/>
    <property type="match status" value="1"/>
</dbReference>
<dbReference type="SMART" id="SM00823">
    <property type="entry name" value="PKS_PP"/>
    <property type="match status" value="1"/>
</dbReference>
<dbReference type="PANTHER" id="PTHR43775">
    <property type="entry name" value="FATTY ACID SYNTHASE"/>
    <property type="match status" value="1"/>
</dbReference>
<dbReference type="Pfam" id="PF02801">
    <property type="entry name" value="Ketoacyl-synt_C"/>
    <property type="match status" value="1"/>
</dbReference>
<evidence type="ECO:0000256" key="10">
    <source>
        <dbReference type="SAM" id="MobiDB-lite"/>
    </source>
</evidence>
<evidence type="ECO:0000256" key="2">
    <source>
        <dbReference type="ARBA" id="ARBA00004792"/>
    </source>
</evidence>
<dbReference type="Pfam" id="PF14765">
    <property type="entry name" value="PS-DH"/>
    <property type="match status" value="1"/>
</dbReference>
<proteinExistence type="predicted"/>
<reference evidence="14 15" key="1">
    <citation type="submission" date="2022-03" db="EMBL/GenBank/DDBJ databases">
        <title>Streptomyces yunnanensis P86,complete genome.</title>
        <authorList>
            <person name="Chen S."/>
            <person name="Zhang Q."/>
        </authorList>
    </citation>
    <scope>NUCLEOTIDE SEQUENCE [LARGE SCALE GENOMIC DNA]</scope>
    <source>
        <strain evidence="14 15">P86</strain>
    </source>
</reference>
<evidence type="ECO:0000256" key="4">
    <source>
        <dbReference type="ARBA" id="ARBA00022553"/>
    </source>
</evidence>
<dbReference type="InterPro" id="IPR014030">
    <property type="entry name" value="Ketoacyl_synth_N"/>
</dbReference>
<evidence type="ECO:0000313" key="15">
    <source>
        <dbReference type="Proteomes" id="UP001218629"/>
    </source>
</evidence>
<dbReference type="InterPro" id="IPR016036">
    <property type="entry name" value="Malonyl_transacylase_ACP-bd"/>
</dbReference>
<dbReference type="SUPFAM" id="SSF55048">
    <property type="entry name" value="Probable ACP-binding domain of malonyl-CoA ACP transacylase"/>
    <property type="match status" value="1"/>
</dbReference>
<evidence type="ECO:0000259" key="12">
    <source>
        <dbReference type="PROSITE" id="PS52004"/>
    </source>
</evidence>
<feature type="region of interest" description="C-terminal hotdog fold" evidence="9">
    <location>
        <begin position="1051"/>
        <end position="1211"/>
    </location>
</feature>
<dbReference type="InterPro" id="IPR014043">
    <property type="entry name" value="Acyl_transferase_dom"/>
</dbReference>
<evidence type="ECO:0000256" key="1">
    <source>
        <dbReference type="ARBA" id="ARBA00001957"/>
    </source>
</evidence>
<organism evidence="14 15">
    <name type="scientific">Streptomyces yunnanensis</name>
    <dbReference type="NCBI Taxonomy" id="156453"/>
    <lineage>
        <taxon>Bacteria</taxon>
        <taxon>Bacillati</taxon>
        <taxon>Actinomycetota</taxon>
        <taxon>Actinomycetes</taxon>
        <taxon>Kitasatosporales</taxon>
        <taxon>Streptomycetaceae</taxon>
        <taxon>Streptomyces</taxon>
    </lineage>
</organism>
<feature type="domain" description="Carrier" evidence="11">
    <location>
        <begin position="1640"/>
        <end position="1715"/>
    </location>
</feature>
<dbReference type="InterPro" id="IPR057326">
    <property type="entry name" value="KR_dom"/>
</dbReference>
<name>A0ABY8AK03_9ACTN</name>
<dbReference type="Pfam" id="PF21089">
    <property type="entry name" value="PKS_DH_N"/>
    <property type="match status" value="1"/>
</dbReference>
<sequence length="1800" mass="186952">MTTSSESVVAALRASLKEAEHLRRQNHKLVAAATEPIAIVAMACRYPGGVQSPEDLWELLAAGKDAIGAFPTDRGWDLDALRDAGVDARGNAVSQEGGFLDGVGDFDAGFFGISPREAVTMDPQQRLLLETSWEAVERAGIDPTTLRGSRTGVFVGTNGQDYAYLLVRSLADATGDIGTGIAASATSGRLSYTLGLEGPAVTVDTACSSSLVALHTATHALRAEECSLALVGGVNVMSSPGSLMEFSRQGGLAAIGRCKAFSDDADGTGWSEGVGVLVMERLSDARRNGHPVLAVVRGSAVNQDGASNGFTAPSGPAQQRVIRQALAGAGLSPSDVDLVEAHGTGTPLGDPIEARALLATYGQDRDPERPLFLGSVKSNLGHTQAAAGVAGIIKVILALRNGVLPQTLHVDEPSSHVDWSSGAVELLTESREWPGADRPWRAGVSSFGISGTNAHVIIEQAEQAEEPATDPAWAPDVVPWLVSAKSEEALAAQIERISTHSGALSPVDVGCSLAAGRSVFEHRAVLLAQGLDGELSEAARGRAEQDRSLAVLFSGQGAQRVGMGRELYARYPVFAEALDAVLERFDGELRDLRAVMFGDAEGLDETGFTQPALFAVEVALFRLVESWGVQPDFVAGHSIGEISAAHVAGVLSLEDACVLVAARARLMQALPGGGAMVAVRATEDEVRPRLVDGVSIAAVNGPEAVVLAGEESQVLRISEELAGEGRKTRRLSVSHAFHSALMEPMVEEFRRVAEGLSYAAPQIPIVSNVTGELASAESVRSPGYWVRHVRETVRFADGVRALEAEGASVFLELGPDGVLTAMAQDGADDAAVFVSALRKDRAEESALVTALARLHVVGVGVDWAAWFAGTGARRVDLPTYPFQHERYWPRPAAFSGDDVTGAGLLPAGHPLLGATVPLGGSGGLLLTGRLSTRTHPWLLDHVVDGACVFPAAGFLELAVRAGDQVGCDRVGTLALTEPLVLAGDDAVLLQVWLGAPDEDGLREVRVSSRAADCADRPWTDHAHGSLTPAGPTGAPGTGRMADGAAEFDASVWPPSGAEATDPADDDQDVAHGPVFRTVRALWRHGDQTFVEAALPDQVDDAADFGLHPALLEAVTRAAAGDDDLAPAAWHGVELHASGASAVRIRLARTGRDTYSVAVADVMGAPVLSVDSLVLEAPKPLGQPAGSAGAEEGALLRLDWVPAAPAPGDGQARSVTLGAAGLASLVDVPELVVVPVSGSGDDVPAAVHERTAWALELMQEWLAGERFAAARLVFVTDGAVSGEDLAAAAVWGLVASAQSEHPDRFALVDTPDAALPPALPGLLAAGDAQFLVRDDALHVARLARLTTPDDATPRRPAWDPDGTTLITGGTGGLGALLARHLVTRHGAKHLLLVSRSGEAAPGATALRTELTALGADVTITACDTADRTALGRVLDALTRPLTAVVHTAGVLDDGVVTSLTAERLSGVLRPKVDAAWHLHDLTREMELGAFVVFSSVSGTIGAAGQANYAAGNVFLDALARHRAARGLPAQSLAWGAWAQASGMTGALTDTDLQRIAATGVPPLSAAQGLALFDAATATDEPHLVPVGPVATGTRVRGAVPPVLRGLLKGARRTAANSAPGADAPAALARRLAEARPEDQPRLLTDLVRTEAAAVLGHASAKAVEARREFHDLGFDSLTAVELRNRLAAATGLRLTATLVFDYPTPLALAEHLVPQLVDEAPAVTGPALLAELERLDSALAAGAPDARTRTAVSNRLSQILDKWRGDAAEQHGSGVADRLESASAVEVLAFIDNELGRHSDR</sequence>
<dbReference type="PROSITE" id="PS52019">
    <property type="entry name" value="PKS_MFAS_DH"/>
    <property type="match status" value="1"/>
</dbReference>
<dbReference type="PROSITE" id="PS00012">
    <property type="entry name" value="PHOSPHOPANTETHEINE"/>
    <property type="match status" value="1"/>
</dbReference>
<feature type="domain" description="Ketosynthase family 3 (KS3)" evidence="12">
    <location>
        <begin position="34"/>
        <end position="460"/>
    </location>
</feature>
<evidence type="ECO:0000259" key="11">
    <source>
        <dbReference type="PROSITE" id="PS50075"/>
    </source>
</evidence>
<dbReference type="SUPFAM" id="SSF52151">
    <property type="entry name" value="FabD/lysophospholipase-like"/>
    <property type="match status" value="1"/>
</dbReference>
<comment type="caution">
    <text evidence="9">Lacks conserved residue(s) required for the propagation of feature annotation.</text>
</comment>
<dbReference type="Pfam" id="PF00698">
    <property type="entry name" value="Acyl_transf_1"/>
    <property type="match status" value="1"/>
</dbReference>
<dbReference type="Pfam" id="PF00109">
    <property type="entry name" value="ketoacyl-synt"/>
    <property type="match status" value="1"/>
</dbReference>
<dbReference type="SMART" id="SM00827">
    <property type="entry name" value="PKS_AT"/>
    <property type="match status" value="1"/>
</dbReference>
<dbReference type="SMART" id="SM01294">
    <property type="entry name" value="PKS_PP_betabranch"/>
    <property type="match status" value="1"/>
</dbReference>
<dbReference type="Pfam" id="PF00550">
    <property type="entry name" value="PP-binding"/>
    <property type="match status" value="1"/>
</dbReference>
<dbReference type="InterPro" id="IPR032821">
    <property type="entry name" value="PKS_assoc"/>
</dbReference>
<feature type="compositionally biased region" description="Low complexity" evidence="10">
    <location>
        <begin position="1027"/>
        <end position="1038"/>
    </location>
</feature>
<evidence type="ECO:0000256" key="8">
    <source>
        <dbReference type="ARBA" id="ARBA00023315"/>
    </source>
</evidence>
<dbReference type="InterPro" id="IPR042104">
    <property type="entry name" value="PKS_dehydratase_sf"/>
</dbReference>
<dbReference type="Pfam" id="PF08659">
    <property type="entry name" value="KR"/>
    <property type="match status" value="1"/>
</dbReference>
<dbReference type="InterPro" id="IPR020806">
    <property type="entry name" value="PKS_PP-bd"/>
</dbReference>